<proteinExistence type="predicted"/>
<accession>A0A3D4SYF4</accession>
<reference evidence="1 2" key="1">
    <citation type="journal article" date="2018" name="Nat. Biotechnol.">
        <title>A standardized bacterial taxonomy based on genome phylogeny substantially revises the tree of life.</title>
        <authorList>
            <person name="Parks D.H."/>
            <person name="Chuvochina M."/>
            <person name="Waite D.W."/>
            <person name="Rinke C."/>
            <person name="Skarshewski A."/>
            <person name="Chaumeil P.A."/>
            <person name="Hugenholtz P."/>
        </authorList>
    </citation>
    <scope>NUCLEOTIDE SEQUENCE [LARGE SCALE GENOMIC DNA]</scope>
    <source>
        <strain evidence="1">UBA11247</strain>
    </source>
</reference>
<protein>
    <submittedName>
        <fullName evidence="1">Uncharacterized protein</fullName>
    </submittedName>
</protein>
<dbReference type="AlphaFoldDB" id="A0A3D4SYF4"/>
<dbReference type="STRING" id="863239.GCA_000213935_00059"/>
<name>A0A3D4SYF4_9CORY</name>
<dbReference type="Proteomes" id="UP000261739">
    <property type="component" value="Unassembled WGS sequence"/>
</dbReference>
<sequence>MLNLADLPGFDPELGDVLDTALTPGPVDITASAPSVTSPTSAPSAAAASAAAAAAPVDTTLLVLAEHHVDGIGWFTRTLGLNGALSVAETVRAVLIAFSWPGASGMLDGGRDRTDVVGGWSLQARRDDRLRVYSPTAGPVGTRLDEALGRDGTGTIVADGYPISVTTAGTMPRDGHTPDAVCLAGSFAPDPGAAADHPAGVPGDVDLAAVNVALAGKETVDEVLAELDPELADLIRAGALYEFIPLLQALDLERPAQVPDRTRAVLAGLPAETTADGRAAAWARIIALSTLSERDAVDAIAATLLGSLGITGPDGAPLDEVQARALCRDSAHRLATCGADAWSSLPGETVATPLVPRCSLLDRLEMYRFLLQRREMASGGSA</sequence>
<evidence type="ECO:0000313" key="1">
    <source>
        <dbReference type="EMBL" id="HCT14304.1"/>
    </source>
</evidence>
<comment type="caution">
    <text evidence="1">The sequence shown here is derived from an EMBL/GenBank/DDBJ whole genome shotgun (WGS) entry which is preliminary data.</text>
</comment>
<gene>
    <name evidence="1" type="ORF">DIW82_05790</name>
</gene>
<dbReference type="EMBL" id="DQID01000157">
    <property type="protein sequence ID" value="HCT14304.1"/>
    <property type="molecule type" value="Genomic_DNA"/>
</dbReference>
<organism evidence="1 2">
    <name type="scientific">Corynebacterium nuruki</name>
    <dbReference type="NCBI Taxonomy" id="1032851"/>
    <lineage>
        <taxon>Bacteria</taxon>
        <taxon>Bacillati</taxon>
        <taxon>Actinomycetota</taxon>
        <taxon>Actinomycetes</taxon>
        <taxon>Mycobacteriales</taxon>
        <taxon>Corynebacteriaceae</taxon>
        <taxon>Corynebacterium</taxon>
    </lineage>
</organism>
<evidence type="ECO:0000313" key="2">
    <source>
        <dbReference type="Proteomes" id="UP000261739"/>
    </source>
</evidence>